<evidence type="ECO:0000256" key="6">
    <source>
        <dbReference type="SAM" id="SignalP"/>
    </source>
</evidence>
<sequence>MKRFTLHHILCILCAALLTVQTQCVTPLETALSSCLTKAGVRNILDGDKTWAQETTPFQLRLKPDPSAIAFPTNRKQIAAALRCAINNNAKVSCIGGDHSFAAFGYGKPGNLVINLGAFNRIVSFKEGEKGLFTFEGGIRVGPAAKWLWDNHGRHFPHARAGHVGLTGSAYGGGFGSTTRFLGTTLDNIEAVEYMAYNGTVIEATASNNSDLLWATKGAGPSMGVILTMTIRTWKPKYQRAVNFTLNVGDVDLETGTQALLTIQDFALKSAPDEWALRWKLTSPPYSGVGYYYEDPAKFDQIMQPLMQKLPGGSKLTKHEYDFFTLDSYVSPGLDKPNGGDSPGRAFYVQSLTMTATQPFTHDLATTLYKYTTYAFKRKDMKKSGYLDLWGGFSRNTKDTETAAIYGNNLWLIRWQADAVKEWPADGVDYLKKQMLPFEKALRDAGYPLRGYVNYPDTQLTFPEWRERLYGMNFDRLQNIKRSVDPQGLFTSNDQSIPV</sequence>
<keyword evidence="5" id="KW-0560">Oxidoreductase</keyword>
<organism evidence="8 9">
    <name type="scientific">Phyllosticta citriasiana</name>
    <dbReference type="NCBI Taxonomy" id="595635"/>
    <lineage>
        <taxon>Eukaryota</taxon>
        <taxon>Fungi</taxon>
        <taxon>Dikarya</taxon>
        <taxon>Ascomycota</taxon>
        <taxon>Pezizomycotina</taxon>
        <taxon>Dothideomycetes</taxon>
        <taxon>Dothideomycetes incertae sedis</taxon>
        <taxon>Botryosphaeriales</taxon>
        <taxon>Phyllostictaceae</taxon>
        <taxon>Phyllosticta</taxon>
    </lineage>
</organism>
<reference evidence="8 9" key="1">
    <citation type="submission" date="2024-04" db="EMBL/GenBank/DDBJ databases">
        <title>Phyllosticta paracitricarpa is synonymous to the EU quarantine fungus P. citricarpa based on phylogenomic analyses.</title>
        <authorList>
            <consortium name="Lawrence Berkeley National Laboratory"/>
            <person name="Van Ingen-Buijs V.A."/>
            <person name="Van Westerhoven A.C."/>
            <person name="Haridas S."/>
            <person name="Skiadas P."/>
            <person name="Martin F."/>
            <person name="Groenewald J.Z."/>
            <person name="Crous P.W."/>
            <person name="Seidl M.F."/>
        </authorList>
    </citation>
    <scope>NUCLEOTIDE SEQUENCE [LARGE SCALE GENOMIC DNA]</scope>
    <source>
        <strain evidence="8 9">CBS 123371</strain>
    </source>
</reference>
<keyword evidence="3" id="KW-0285">Flavoprotein</keyword>
<dbReference type="Pfam" id="PF08031">
    <property type="entry name" value="BBE"/>
    <property type="match status" value="1"/>
</dbReference>
<dbReference type="PROSITE" id="PS51387">
    <property type="entry name" value="FAD_PCMH"/>
    <property type="match status" value="1"/>
</dbReference>
<evidence type="ECO:0000259" key="7">
    <source>
        <dbReference type="PROSITE" id="PS51387"/>
    </source>
</evidence>
<dbReference type="Proteomes" id="UP001363622">
    <property type="component" value="Unassembled WGS sequence"/>
</dbReference>
<dbReference type="InterPro" id="IPR036318">
    <property type="entry name" value="FAD-bd_PCMH-like_sf"/>
</dbReference>
<accession>A0ABR1KMV4</accession>
<dbReference type="InterPro" id="IPR016169">
    <property type="entry name" value="FAD-bd_PCMH_sub2"/>
</dbReference>
<evidence type="ECO:0000256" key="5">
    <source>
        <dbReference type="ARBA" id="ARBA00023002"/>
    </source>
</evidence>
<evidence type="ECO:0000256" key="3">
    <source>
        <dbReference type="ARBA" id="ARBA00022630"/>
    </source>
</evidence>
<evidence type="ECO:0000313" key="8">
    <source>
        <dbReference type="EMBL" id="KAK7515026.1"/>
    </source>
</evidence>
<proteinExistence type="inferred from homology"/>
<dbReference type="SUPFAM" id="SSF56176">
    <property type="entry name" value="FAD-binding/transporter-associated domain-like"/>
    <property type="match status" value="1"/>
</dbReference>
<evidence type="ECO:0000256" key="2">
    <source>
        <dbReference type="ARBA" id="ARBA00005466"/>
    </source>
</evidence>
<dbReference type="InterPro" id="IPR016166">
    <property type="entry name" value="FAD-bd_PCMH"/>
</dbReference>
<evidence type="ECO:0000256" key="1">
    <source>
        <dbReference type="ARBA" id="ARBA00001974"/>
    </source>
</evidence>
<dbReference type="InterPro" id="IPR050416">
    <property type="entry name" value="FAD-linked_Oxidoreductase"/>
</dbReference>
<protein>
    <recommendedName>
        <fullName evidence="7">FAD-binding PCMH-type domain-containing protein</fullName>
    </recommendedName>
</protein>
<dbReference type="InterPro" id="IPR006094">
    <property type="entry name" value="Oxid_FAD_bind_N"/>
</dbReference>
<dbReference type="EMBL" id="JBBPHU010000008">
    <property type="protein sequence ID" value="KAK7515026.1"/>
    <property type="molecule type" value="Genomic_DNA"/>
</dbReference>
<keyword evidence="6" id="KW-0732">Signal</keyword>
<comment type="similarity">
    <text evidence="2">Belongs to the oxygen-dependent FAD-linked oxidoreductase family.</text>
</comment>
<name>A0ABR1KMV4_9PEZI</name>
<dbReference type="PANTHER" id="PTHR42973:SF39">
    <property type="entry name" value="FAD-BINDING PCMH-TYPE DOMAIN-CONTAINING PROTEIN"/>
    <property type="match status" value="1"/>
</dbReference>
<comment type="caution">
    <text evidence="8">The sequence shown here is derived from an EMBL/GenBank/DDBJ whole genome shotgun (WGS) entry which is preliminary data.</text>
</comment>
<evidence type="ECO:0000256" key="4">
    <source>
        <dbReference type="ARBA" id="ARBA00022827"/>
    </source>
</evidence>
<evidence type="ECO:0000313" key="9">
    <source>
        <dbReference type="Proteomes" id="UP001363622"/>
    </source>
</evidence>
<dbReference type="Pfam" id="PF01565">
    <property type="entry name" value="FAD_binding_4"/>
    <property type="match status" value="1"/>
</dbReference>
<keyword evidence="9" id="KW-1185">Reference proteome</keyword>
<comment type="cofactor">
    <cofactor evidence="1">
        <name>FAD</name>
        <dbReference type="ChEBI" id="CHEBI:57692"/>
    </cofactor>
</comment>
<dbReference type="InterPro" id="IPR012951">
    <property type="entry name" value="BBE"/>
</dbReference>
<feature type="signal peptide" evidence="6">
    <location>
        <begin position="1"/>
        <end position="22"/>
    </location>
</feature>
<dbReference type="PANTHER" id="PTHR42973">
    <property type="entry name" value="BINDING OXIDOREDUCTASE, PUTATIVE (AFU_ORTHOLOGUE AFUA_1G17690)-RELATED"/>
    <property type="match status" value="1"/>
</dbReference>
<feature type="domain" description="FAD-binding PCMH-type" evidence="7">
    <location>
        <begin position="62"/>
        <end position="236"/>
    </location>
</feature>
<gene>
    <name evidence="8" type="ORF">IWZ03DRAFT_382297</name>
</gene>
<dbReference type="Gene3D" id="3.30.465.10">
    <property type="match status" value="1"/>
</dbReference>
<dbReference type="Gene3D" id="3.40.462.20">
    <property type="match status" value="1"/>
</dbReference>
<feature type="chain" id="PRO_5045403620" description="FAD-binding PCMH-type domain-containing protein" evidence="6">
    <location>
        <begin position="23"/>
        <end position="499"/>
    </location>
</feature>
<keyword evidence="4" id="KW-0274">FAD</keyword>